<dbReference type="InterPro" id="IPR036986">
    <property type="entry name" value="S4_RNA-bd_sf"/>
</dbReference>
<dbReference type="PROSITE" id="PS50889">
    <property type="entry name" value="S4"/>
    <property type="match status" value="1"/>
</dbReference>
<dbReference type="SMART" id="SM00363">
    <property type="entry name" value="S4"/>
    <property type="match status" value="1"/>
</dbReference>
<dbReference type="GeneID" id="36937405"/>
<protein>
    <submittedName>
        <fullName evidence="3">Ribosomal protein S4</fullName>
    </submittedName>
</protein>
<dbReference type="GO" id="GO:0005840">
    <property type="term" value="C:ribosome"/>
    <property type="evidence" value="ECO:0007669"/>
    <property type="project" value="UniProtKB-KW"/>
</dbReference>
<proteinExistence type="predicted"/>
<dbReference type="RefSeq" id="YP_009485504.1">
    <property type="nucleotide sequence ID" value="NC_037728.1"/>
</dbReference>
<evidence type="ECO:0000313" key="3">
    <source>
        <dbReference type="EMBL" id="AVR57568.1"/>
    </source>
</evidence>
<dbReference type="EMBL" id="MF997421">
    <property type="protein sequence ID" value="AVR57568.1"/>
    <property type="molecule type" value="Genomic_DNA"/>
</dbReference>
<organism evidence="3">
    <name type="scientific">Melosira undulata</name>
    <dbReference type="NCBI Taxonomy" id="2133757"/>
    <lineage>
        <taxon>Eukaryota</taxon>
        <taxon>Sar</taxon>
        <taxon>Stramenopiles</taxon>
        <taxon>Ochrophyta</taxon>
        <taxon>Bacillariophyta</taxon>
        <taxon>Coscinodiscophyceae</taxon>
        <taxon>Coscinodiscophycidae</taxon>
        <taxon>Melosirales</taxon>
        <taxon>Melosiraceae</taxon>
        <taxon>Melosira</taxon>
    </lineage>
</organism>
<keyword evidence="3" id="KW-0496">Mitochondrion</keyword>
<dbReference type="Gene3D" id="3.10.290.10">
    <property type="entry name" value="RNA-binding S4 domain"/>
    <property type="match status" value="1"/>
</dbReference>
<keyword evidence="1" id="KW-0694">RNA-binding</keyword>
<reference evidence="3" key="1">
    <citation type="journal article" date="2018" name="Mitochondrial DNA A DNA Mapp Seq Anal">
        <title>Comparative analysis of the mitochondrial genomes of six newly sequenced diatoms reveals group II introns in the barcoding region of cox1.</title>
        <authorList>
            <person name="Pogoda C.S."/>
            <person name="Keepers K.G."/>
            <person name="Hamsher S.E."/>
            <person name="Stepanek J.G."/>
            <person name="Kane N.C."/>
            <person name="Kociolek J.P."/>
        </authorList>
    </citation>
    <scope>NUCLEOTIDE SEQUENCE</scope>
</reference>
<gene>
    <name evidence="3" type="primary">rps4</name>
</gene>
<dbReference type="GO" id="GO:0003723">
    <property type="term" value="F:RNA binding"/>
    <property type="evidence" value="ECO:0007669"/>
    <property type="project" value="UniProtKB-KW"/>
</dbReference>
<dbReference type="CDD" id="cd00165">
    <property type="entry name" value="S4"/>
    <property type="match status" value="1"/>
</dbReference>
<geneLocation type="mitochondrion" evidence="3"/>
<accession>A0A3G1PWF0</accession>
<evidence type="ECO:0000259" key="2">
    <source>
        <dbReference type="SMART" id="SM00363"/>
    </source>
</evidence>
<keyword evidence="3" id="KW-0687">Ribonucleoprotein</keyword>
<name>A0A3G1PWF0_9STRA</name>
<dbReference type="InterPro" id="IPR002942">
    <property type="entry name" value="S4_RNA-bd"/>
</dbReference>
<keyword evidence="3" id="KW-0689">Ribosomal protein</keyword>
<dbReference type="SUPFAM" id="SSF55174">
    <property type="entry name" value="Alpha-L RNA-binding motif"/>
    <property type="match status" value="1"/>
</dbReference>
<sequence length="236" mass="29685">MYKFRYKNFLKKKFKDLYYLKKNAYKIFKKSKWKDFLKTFFYQKRKKLINNNVYLKPKFGYRFKNKYRNKLFFLKKFQIFFEKLKYNYLKKLFKKSKTKFYHLKNFKKNIFHNSIYFFIILEQRLDFLLFRVFLLNSIKEARFLIYTNKIFLNNKLITIHSKQLTKSDIVSINTFSHELVIQNLIFNRIKFNFNNSIEINFNILTFYIIANLDFKNINKLYPFWLNFRHITKYLNF</sequence>
<evidence type="ECO:0000256" key="1">
    <source>
        <dbReference type="PROSITE-ProRule" id="PRU00182"/>
    </source>
</evidence>
<dbReference type="AlphaFoldDB" id="A0A3G1PWF0"/>
<feature type="domain" description="RNA-binding S4" evidence="2">
    <location>
        <begin position="123"/>
        <end position="185"/>
    </location>
</feature>